<keyword evidence="1" id="KW-0472">Membrane</keyword>
<evidence type="ECO:0000313" key="2">
    <source>
        <dbReference type="EMBL" id="SFV90194.1"/>
    </source>
</evidence>
<evidence type="ECO:0000256" key="1">
    <source>
        <dbReference type="SAM" id="Phobius"/>
    </source>
</evidence>
<protein>
    <submittedName>
        <fullName evidence="2">Uncharacterized protein</fullName>
    </submittedName>
</protein>
<organism evidence="2">
    <name type="scientific">hydrothermal vent metagenome</name>
    <dbReference type="NCBI Taxonomy" id="652676"/>
    <lineage>
        <taxon>unclassified sequences</taxon>
        <taxon>metagenomes</taxon>
        <taxon>ecological metagenomes</taxon>
    </lineage>
</organism>
<keyword evidence="1" id="KW-1133">Transmembrane helix</keyword>
<reference evidence="2" key="1">
    <citation type="submission" date="2016-10" db="EMBL/GenBank/DDBJ databases">
        <authorList>
            <person name="de Groot N.N."/>
        </authorList>
    </citation>
    <scope>NUCLEOTIDE SEQUENCE</scope>
</reference>
<gene>
    <name evidence="2" type="ORF">MNB_SV-4-277</name>
</gene>
<dbReference type="AlphaFoldDB" id="A0A1W1E8A8"/>
<keyword evidence="1" id="KW-0812">Transmembrane</keyword>
<sequence length="124" mass="14256">MDAIEAVVEKATYEIPTTTKQHNKSKAVQYMKKDVELGETPLLFFPKGKEMLFLFIYFLTLPYIVGLLFLFFYISNMQVSIFQAVGMDTSIFFVWMIGYEIIAVIVILNIIKNAIKLAISERAQ</sequence>
<dbReference type="EMBL" id="FPIB01000011">
    <property type="protein sequence ID" value="SFV90194.1"/>
    <property type="molecule type" value="Genomic_DNA"/>
</dbReference>
<accession>A0A1W1E8A8</accession>
<name>A0A1W1E8A8_9ZZZZ</name>
<feature type="transmembrane region" description="Helical" evidence="1">
    <location>
        <begin position="52"/>
        <end position="72"/>
    </location>
</feature>
<feature type="transmembrane region" description="Helical" evidence="1">
    <location>
        <begin position="92"/>
        <end position="111"/>
    </location>
</feature>
<proteinExistence type="predicted"/>